<evidence type="ECO:0000256" key="1">
    <source>
        <dbReference type="SAM" id="MobiDB-lite"/>
    </source>
</evidence>
<feature type="region of interest" description="Disordered" evidence="1">
    <location>
        <begin position="99"/>
        <end position="265"/>
    </location>
</feature>
<feature type="compositionally biased region" description="Polar residues" evidence="1">
    <location>
        <begin position="171"/>
        <end position="192"/>
    </location>
</feature>
<organism evidence="2 3">
    <name type="scientific">Bodo saltans</name>
    <name type="common">Flagellated protozoan</name>
    <dbReference type="NCBI Taxonomy" id="75058"/>
    <lineage>
        <taxon>Eukaryota</taxon>
        <taxon>Discoba</taxon>
        <taxon>Euglenozoa</taxon>
        <taxon>Kinetoplastea</taxon>
        <taxon>Metakinetoplastina</taxon>
        <taxon>Eubodonida</taxon>
        <taxon>Bodonidae</taxon>
        <taxon>Bodo</taxon>
    </lineage>
</organism>
<protein>
    <submittedName>
        <fullName evidence="2">Uncharacterized protein</fullName>
    </submittedName>
</protein>
<reference evidence="3" key="1">
    <citation type="submission" date="2015-09" db="EMBL/GenBank/DDBJ databases">
        <authorList>
            <consortium name="Pathogen Informatics"/>
        </authorList>
    </citation>
    <scope>NUCLEOTIDE SEQUENCE [LARGE SCALE GENOMIC DNA]</scope>
    <source>
        <strain evidence="3">Lake Konstanz</strain>
    </source>
</reference>
<proteinExistence type="predicted"/>
<name>A0A0S4KKH3_BODSA</name>
<dbReference type="EMBL" id="CYKH01001741">
    <property type="protein sequence ID" value="CUI14961.1"/>
    <property type="molecule type" value="Genomic_DNA"/>
</dbReference>
<keyword evidence="3" id="KW-1185">Reference proteome</keyword>
<dbReference type="AlphaFoldDB" id="A0A0S4KKH3"/>
<dbReference type="Proteomes" id="UP000051952">
    <property type="component" value="Unassembled WGS sequence"/>
</dbReference>
<evidence type="ECO:0000313" key="3">
    <source>
        <dbReference type="Proteomes" id="UP000051952"/>
    </source>
</evidence>
<sequence>MSPFPSLLFVVQGRMGSSCSCSQHPTTAVDVVHTKTNASSPLVAGSSRIAHIFATATVGITSSKPAGWAPVSPTASMCLVELHHDDDDADEIPFVNTEDIDTPHRSTLSLGTPHAAPPPSSTGNGKRKFVAPASANMPMPTGNAFRSVLRPPQPQQPSASPREQRPRRQSLDTASSPRQLPSPFSKSANSDVAASPRSQRRRSSVVIEELQVGVADHSYRDAEDSISGTTTLASPGGDRFEDMPLTYAGGNPLEASSGPAPTHGY</sequence>
<dbReference type="VEuPathDB" id="TriTrypDB:BSAL_21395"/>
<evidence type="ECO:0000313" key="2">
    <source>
        <dbReference type="EMBL" id="CUI14961.1"/>
    </source>
</evidence>
<gene>
    <name evidence="2" type="ORF">BSAL_21395</name>
</gene>
<accession>A0A0S4KKH3</accession>